<dbReference type="AlphaFoldDB" id="A0A8J8KA25"/>
<dbReference type="RefSeq" id="WP_173780266.1">
    <property type="nucleotide sequence ID" value="NZ_JABSNO010000026.1"/>
</dbReference>
<reference evidence="1" key="1">
    <citation type="submission" date="2020-05" db="EMBL/GenBank/DDBJ databases">
        <title>Genomic Encyclopedia of Type Strains, Phase IV (KMG-V): Genome sequencing to study the core and pangenomes of soil and plant-associated prokaryotes.</title>
        <authorList>
            <person name="Whitman W."/>
        </authorList>
    </citation>
    <scope>NUCLEOTIDE SEQUENCE</scope>
    <source>
        <strain evidence="1">16F</strain>
    </source>
</reference>
<evidence type="ECO:0000313" key="2">
    <source>
        <dbReference type="Proteomes" id="UP000610746"/>
    </source>
</evidence>
<comment type="caution">
    <text evidence="1">The sequence shown here is derived from an EMBL/GenBank/DDBJ whole genome shotgun (WGS) entry which is preliminary data.</text>
</comment>
<protein>
    <submittedName>
        <fullName evidence="1">Uncharacterized protein</fullName>
    </submittedName>
</protein>
<dbReference type="Proteomes" id="UP000610746">
    <property type="component" value="Unassembled WGS sequence"/>
</dbReference>
<organism evidence="1 2">
    <name type="scientific">Frigoriflavimonas asaccharolytica</name>
    <dbReference type="NCBI Taxonomy" id="2735899"/>
    <lineage>
        <taxon>Bacteria</taxon>
        <taxon>Pseudomonadati</taxon>
        <taxon>Bacteroidota</taxon>
        <taxon>Flavobacteriia</taxon>
        <taxon>Flavobacteriales</taxon>
        <taxon>Weeksellaceae</taxon>
        <taxon>Frigoriflavimonas</taxon>
    </lineage>
</organism>
<dbReference type="EMBL" id="JABSNO010000026">
    <property type="protein sequence ID" value="NRS93722.1"/>
    <property type="molecule type" value="Genomic_DNA"/>
</dbReference>
<evidence type="ECO:0000313" key="1">
    <source>
        <dbReference type="EMBL" id="NRS93722.1"/>
    </source>
</evidence>
<proteinExistence type="predicted"/>
<accession>A0A8J8KA25</accession>
<gene>
    <name evidence="1" type="ORF">HNQ03_002813</name>
</gene>
<sequence length="106" mass="12385">MKLFNYIFTFYLIVLMCMSCSDVEINNIEFTNTTIGQQDNHQNHQDEDCSSFCICNCCGRIVMLEKLAPIFTFETFPKALVALKFNFTPSFYFNYFGSIWQPPQIC</sequence>
<keyword evidence="2" id="KW-1185">Reference proteome</keyword>
<name>A0A8J8KA25_9FLAO</name>